<keyword evidence="1" id="KW-1133">Transmembrane helix</keyword>
<gene>
    <name evidence="2" type="ORF">Ocin01_08484</name>
</gene>
<comment type="caution">
    <text evidence="2">The sequence shown here is derived from an EMBL/GenBank/DDBJ whole genome shotgun (WGS) entry which is preliminary data.</text>
</comment>
<sequence>MQHQVSANDIRVNLLPTVPNSGAVSCQSSNSKKFKSIENAVLLDQRQASEKLHYLVAVFRSGESEQERKMVEPFRCINPLQLLSNFLTLHPDPNNESSNIVYFIPPLDATLGKENSTLVVKYPLIGSKEYGHGSSAVLNTGGGKIIIQQICELNDTSKTDVTILSTENNFPINDETFIESLKRELEEDYHLTLSVEKCHSGSVVETSSKPSPRNGGYGIHARKWIYVAIIFVLTFTTHFVIV</sequence>
<organism evidence="2 3">
    <name type="scientific">Orchesella cincta</name>
    <name type="common">Springtail</name>
    <name type="synonym">Podura cincta</name>
    <dbReference type="NCBI Taxonomy" id="48709"/>
    <lineage>
        <taxon>Eukaryota</taxon>
        <taxon>Metazoa</taxon>
        <taxon>Ecdysozoa</taxon>
        <taxon>Arthropoda</taxon>
        <taxon>Hexapoda</taxon>
        <taxon>Collembola</taxon>
        <taxon>Entomobryomorpha</taxon>
        <taxon>Entomobryoidea</taxon>
        <taxon>Orchesellidae</taxon>
        <taxon>Orchesellinae</taxon>
        <taxon>Orchesella</taxon>
    </lineage>
</organism>
<dbReference type="AlphaFoldDB" id="A0A1D2MZ20"/>
<feature type="transmembrane region" description="Helical" evidence="1">
    <location>
        <begin position="224"/>
        <end position="241"/>
    </location>
</feature>
<evidence type="ECO:0000313" key="2">
    <source>
        <dbReference type="EMBL" id="ODM98191.1"/>
    </source>
</evidence>
<name>A0A1D2MZ20_ORCCI</name>
<protein>
    <submittedName>
        <fullName evidence="2">Uncharacterized protein</fullName>
    </submittedName>
</protein>
<evidence type="ECO:0000256" key="1">
    <source>
        <dbReference type="SAM" id="Phobius"/>
    </source>
</evidence>
<reference evidence="2 3" key="1">
    <citation type="journal article" date="2016" name="Genome Biol. Evol.">
        <title>Gene Family Evolution Reflects Adaptation to Soil Environmental Stressors in the Genome of the Collembolan Orchesella cincta.</title>
        <authorList>
            <person name="Faddeeva-Vakhrusheva A."/>
            <person name="Derks M.F."/>
            <person name="Anvar S.Y."/>
            <person name="Agamennone V."/>
            <person name="Suring W."/>
            <person name="Smit S."/>
            <person name="van Straalen N.M."/>
            <person name="Roelofs D."/>
        </authorList>
    </citation>
    <scope>NUCLEOTIDE SEQUENCE [LARGE SCALE GENOMIC DNA]</scope>
    <source>
        <tissue evidence="2">Mixed pool</tissue>
    </source>
</reference>
<keyword evidence="1" id="KW-0472">Membrane</keyword>
<dbReference type="EMBL" id="LJIJ01000374">
    <property type="protein sequence ID" value="ODM98191.1"/>
    <property type="molecule type" value="Genomic_DNA"/>
</dbReference>
<keyword evidence="3" id="KW-1185">Reference proteome</keyword>
<keyword evidence="1" id="KW-0812">Transmembrane</keyword>
<evidence type="ECO:0000313" key="3">
    <source>
        <dbReference type="Proteomes" id="UP000094527"/>
    </source>
</evidence>
<accession>A0A1D2MZ20</accession>
<proteinExistence type="predicted"/>
<dbReference type="Proteomes" id="UP000094527">
    <property type="component" value="Unassembled WGS sequence"/>
</dbReference>